<sequence length="790" mass="83721">MLRRISWLNLVGLIALSTTLAACGGSSSPRLVPVIPTIVEPPEQPPLDGNPEDFKTEEYDRSWGLEAINAASAYAKGYTGDGVTIGLVDFNFNFASNEVNFHSASRGIDPDLRAIYEAQFDKPASTQPHGQAVAVVAAGIKNDADTHGVAYDAEVIAVDFFSGVRSYQERSNGILYTVSNPYLYAYENGARVINKSLGFDEDDVVSNLPDVDERYTLEFETTAIEAGALIVSSAGNNYDPEPSLSNLNAIDRLVERGILNNGKGALILAGSVDENLEISDFSDRAGDGIARFHYLVAPGEKIVAPWNTEANGPGLYFLSGTSFSAPHITGAAALILDRWPSLTGREVADILFETATDLGEAGVDNIYGQGLLNLDAALQPVGQAKVAVKAGAQPVADAAILLGSAFGDAAGLHAGLKDIMILDSYGRDFQMDASGLVQASTNKRLLEGALNLRRDQQASSLGLGGMALNYSLARDRDFAPTFALTGQAEQSFDPTIDASFEFTGTLGNTTWVIGTGRSLTDALRRQPVDYRTGQTLSVTDANSSPLPGGGGSYMAVGQPVGKNSMVWVGLSLDQDSGTDRHPVKAFRDDSRTQSVGARFEHFTTSASWALEAGLSHEDSSVLGSRSAGSLALAGGADTTWLGASGTWFVSDRISASVSGTATMTRTSAHTGSLFDDVGTILGTSFTARLTAMDVMTDTDQLSLTLHQPLRVESANAHLTVGDRLDIDGNVLFKERQLSLTPSSRELALELAYRTQLGGWFLEANAGQRFNAGHVADVSDTLLLIGLSKSF</sequence>
<dbReference type="InterPro" id="IPR036852">
    <property type="entry name" value="Peptidase_S8/S53_dom_sf"/>
</dbReference>
<dbReference type="InterPro" id="IPR050131">
    <property type="entry name" value="Peptidase_S8_subtilisin-like"/>
</dbReference>
<evidence type="ECO:0000256" key="6">
    <source>
        <dbReference type="PROSITE-ProRule" id="PRU01240"/>
    </source>
</evidence>
<keyword evidence="3 7" id="KW-0732">Signal</keyword>
<evidence type="ECO:0000256" key="7">
    <source>
        <dbReference type="SAM" id="SignalP"/>
    </source>
</evidence>
<proteinExistence type="inferred from homology"/>
<accession>A0ABV8UEP8</accession>
<evidence type="ECO:0000259" key="8">
    <source>
        <dbReference type="Pfam" id="PF00082"/>
    </source>
</evidence>
<dbReference type="InterPro" id="IPR000209">
    <property type="entry name" value="Peptidase_S8/S53_dom"/>
</dbReference>
<feature type="domain" description="Peptidase S8/S53" evidence="8">
    <location>
        <begin position="80"/>
        <end position="370"/>
    </location>
</feature>
<feature type="active site" description="Charge relay system" evidence="6">
    <location>
        <position position="129"/>
    </location>
</feature>
<dbReference type="GO" id="GO:0016787">
    <property type="term" value="F:hydrolase activity"/>
    <property type="evidence" value="ECO:0007669"/>
    <property type="project" value="UniProtKB-KW"/>
</dbReference>
<name>A0ABV8UEP8_9PROT</name>
<comment type="caution">
    <text evidence="9">The sequence shown here is derived from an EMBL/GenBank/DDBJ whole genome shotgun (WGS) entry which is preliminary data.</text>
</comment>
<dbReference type="PRINTS" id="PR00723">
    <property type="entry name" value="SUBTILISIN"/>
</dbReference>
<organism evidence="9 10">
    <name type="scientific">Kordiimonas lipolytica</name>
    <dbReference type="NCBI Taxonomy" id="1662421"/>
    <lineage>
        <taxon>Bacteria</taxon>
        <taxon>Pseudomonadati</taxon>
        <taxon>Pseudomonadota</taxon>
        <taxon>Alphaproteobacteria</taxon>
        <taxon>Kordiimonadales</taxon>
        <taxon>Kordiimonadaceae</taxon>
        <taxon>Kordiimonas</taxon>
    </lineage>
</organism>
<keyword evidence="10" id="KW-1185">Reference proteome</keyword>
<gene>
    <name evidence="9" type="ORF">ACFO5Q_14870</name>
</gene>
<dbReference type="Gene3D" id="3.40.50.200">
    <property type="entry name" value="Peptidase S8/S53 domain"/>
    <property type="match status" value="1"/>
</dbReference>
<dbReference type="EMBL" id="JBHSCR010000014">
    <property type="protein sequence ID" value="MFC4349135.1"/>
    <property type="molecule type" value="Genomic_DNA"/>
</dbReference>
<dbReference type="Proteomes" id="UP001595776">
    <property type="component" value="Unassembled WGS sequence"/>
</dbReference>
<keyword evidence="5 6" id="KW-0720">Serine protease</keyword>
<dbReference type="CDD" id="cd04848">
    <property type="entry name" value="Peptidases_S8_Autotransporter_serine_protease_like"/>
    <property type="match status" value="1"/>
</dbReference>
<evidence type="ECO:0000256" key="2">
    <source>
        <dbReference type="ARBA" id="ARBA00022670"/>
    </source>
</evidence>
<evidence type="ECO:0000313" key="9">
    <source>
        <dbReference type="EMBL" id="MFC4349135.1"/>
    </source>
</evidence>
<comment type="similarity">
    <text evidence="1 6">Belongs to the peptidase S8 family.</text>
</comment>
<feature type="signal peptide" evidence="7">
    <location>
        <begin position="1"/>
        <end position="21"/>
    </location>
</feature>
<dbReference type="PANTHER" id="PTHR43806:SF11">
    <property type="entry name" value="CEREVISIN-RELATED"/>
    <property type="match status" value="1"/>
</dbReference>
<dbReference type="PROSITE" id="PS00138">
    <property type="entry name" value="SUBTILASE_SER"/>
    <property type="match status" value="1"/>
</dbReference>
<protein>
    <submittedName>
        <fullName evidence="9">S8 family peptidase</fullName>
        <ecNumber evidence="9">3.4.-.-</ecNumber>
    </submittedName>
</protein>
<evidence type="ECO:0000256" key="1">
    <source>
        <dbReference type="ARBA" id="ARBA00011073"/>
    </source>
</evidence>
<evidence type="ECO:0000256" key="3">
    <source>
        <dbReference type="ARBA" id="ARBA00022729"/>
    </source>
</evidence>
<dbReference type="Pfam" id="PF00082">
    <property type="entry name" value="Peptidase_S8"/>
    <property type="match status" value="1"/>
</dbReference>
<keyword evidence="4 6" id="KW-0378">Hydrolase</keyword>
<evidence type="ECO:0000313" key="10">
    <source>
        <dbReference type="Proteomes" id="UP001595776"/>
    </source>
</evidence>
<dbReference type="PROSITE" id="PS51257">
    <property type="entry name" value="PROKAR_LIPOPROTEIN"/>
    <property type="match status" value="1"/>
</dbReference>
<dbReference type="EC" id="3.4.-.-" evidence="9"/>
<keyword evidence="2 6" id="KW-0645">Protease</keyword>
<dbReference type="InterPro" id="IPR034061">
    <property type="entry name" value="Peptidases_S8_Autotransporter"/>
</dbReference>
<evidence type="ECO:0000256" key="5">
    <source>
        <dbReference type="ARBA" id="ARBA00022825"/>
    </source>
</evidence>
<dbReference type="PROSITE" id="PS51892">
    <property type="entry name" value="SUBTILASE"/>
    <property type="match status" value="1"/>
</dbReference>
<reference evidence="10" key="1">
    <citation type="journal article" date="2019" name="Int. J. Syst. Evol. Microbiol.">
        <title>The Global Catalogue of Microorganisms (GCM) 10K type strain sequencing project: providing services to taxonomists for standard genome sequencing and annotation.</title>
        <authorList>
            <consortium name="The Broad Institute Genomics Platform"/>
            <consortium name="The Broad Institute Genome Sequencing Center for Infectious Disease"/>
            <person name="Wu L."/>
            <person name="Ma J."/>
        </authorList>
    </citation>
    <scope>NUCLEOTIDE SEQUENCE [LARGE SCALE GENOMIC DNA]</scope>
    <source>
        <strain evidence="10">CGMCC 1.15304</strain>
    </source>
</reference>
<dbReference type="InterPro" id="IPR023828">
    <property type="entry name" value="Peptidase_S8_Ser-AS"/>
</dbReference>
<dbReference type="InterPro" id="IPR015500">
    <property type="entry name" value="Peptidase_S8_subtilisin-rel"/>
</dbReference>
<feature type="active site" description="Charge relay system" evidence="6">
    <location>
        <position position="322"/>
    </location>
</feature>
<dbReference type="SUPFAM" id="SSF52743">
    <property type="entry name" value="Subtilisin-like"/>
    <property type="match status" value="1"/>
</dbReference>
<dbReference type="PANTHER" id="PTHR43806">
    <property type="entry name" value="PEPTIDASE S8"/>
    <property type="match status" value="1"/>
</dbReference>
<dbReference type="RefSeq" id="WP_068143985.1">
    <property type="nucleotide sequence ID" value="NZ_JBHSCR010000014.1"/>
</dbReference>
<feature type="active site" description="Charge relay system" evidence="6">
    <location>
        <position position="89"/>
    </location>
</feature>
<evidence type="ECO:0000256" key="4">
    <source>
        <dbReference type="ARBA" id="ARBA00022801"/>
    </source>
</evidence>
<feature type="chain" id="PRO_5046831389" evidence="7">
    <location>
        <begin position="22"/>
        <end position="790"/>
    </location>
</feature>